<evidence type="ECO:0000313" key="3">
    <source>
        <dbReference type="EMBL" id="QHU32141.1"/>
    </source>
</evidence>
<organism evidence="3">
    <name type="scientific">viral metagenome</name>
    <dbReference type="NCBI Taxonomy" id="1070528"/>
    <lineage>
        <taxon>unclassified sequences</taxon>
        <taxon>metagenomes</taxon>
        <taxon>organismal metagenomes</taxon>
    </lineage>
</organism>
<dbReference type="AlphaFoldDB" id="A0A6C0LQY3"/>
<feature type="compositionally biased region" description="Low complexity" evidence="1">
    <location>
        <begin position="158"/>
        <end position="174"/>
    </location>
</feature>
<feature type="region of interest" description="Disordered" evidence="1">
    <location>
        <begin position="150"/>
        <end position="174"/>
    </location>
</feature>
<dbReference type="EMBL" id="MN740536">
    <property type="protein sequence ID" value="QHU32141.1"/>
    <property type="molecule type" value="Genomic_DNA"/>
</dbReference>
<keyword evidence="2" id="KW-0472">Membrane</keyword>
<keyword evidence="2" id="KW-1133">Transmembrane helix</keyword>
<reference evidence="3" key="1">
    <citation type="journal article" date="2020" name="Nature">
        <title>Giant virus diversity and host interactions through global metagenomics.</title>
        <authorList>
            <person name="Schulz F."/>
            <person name="Roux S."/>
            <person name="Paez-Espino D."/>
            <person name="Jungbluth S."/>
            <person name="Walsh D.A."/>
            <person name="Denef V.J."/>
            <person name="McMahon K.D."/>
            <person name="Konstantinidis K.T."/>
            <person name="Eloe-Fadrosh E.A."/>
            <person name="Kyrpides N.C."/>
            <person name="Woyke T."/>
        </authorList>
    </citation>
    <scope>NUCLEOTIDE SEQUENCE</scope>
    <source>
        <strain evidence="3">GVMAG-M-3300027963-9</strain>
    </source>
</reference>
<name>A0A6C0LQY3_9ZZZZ</name>
<keyword evidence="2" id="KW-0812">Transmembrane</keyword>
<protein>
    <submittedName>
        <fullName evidence="3">Uncharacterized protein</fullName>
    </submittedName>
</protein>
<evidence type="ECO:0000256" key="2">
    <source>
        <dbReference type="SAM" id="Phobius"/>
    </source>
</evidence>
<proteinExistence type="predicted"/>
<sequence>MASVALQSQETTATLLAWMDNAHSVLEKPATVLTVIALIIVGTFVELCPRKDLMFLSNVVGSSIFFVVPLLLVLFLDWATGLLAATVALIIFARIQTEDSEEGFDVNQPVTDTINSTKIVSTTNRWFVEKVLGERPVAISADKVLTSAISDSDNRTNSGSSMSSSGPSDSSSSK</sequence>
<feature type="transmembrane region" description="Helical" evidence="2">
    <location>
        <begin position="55"/>
        <end position="72"/>
    </location>
</feature>
<feature type="transmembrane region" description="Helical" evidence="2">
    <location>
        <begin position="30"/>
        <end position="48"/>
    </location>
</feature>
<accession>A0A6C0LQY3</accession>
<evidence type="ECO:0000256" key="1">
    <source>
        <dbReference type="SAM" id="MobiDB-lite"/>
    </source>
</evidence>
<feature type="transmembrane region" description="Helical" evidence="2">
    <location>
        <begin position="78"/>
        <end position="95"/>
    </location>
</feature>